<keyword evidence="3" id="KW-1185">Reference proteome</keyword>
<evidence type="ECO:0000313" key="3">
    <source>
        <dbReference type="Proteomes" id="UP001162802"/>
    </source>
</evidence>
<proteinExistence type="predicted"/>
<comment type="caution">
    <text evidence="2">The sequence shown here is derived from an EMBL/GenBank/DDBJ whole genome shotgun (WGS) entry which is preliminary data.</text>
</comment>
<dbReference type="InterPro" id="IPR018759">
    <property type="entry name" value="BBP2_2"/>
</dbReference>
<dbReference type="Pfam" id="PF10082">
    <property type="entry name" value="BBP2_2"/>
    <property type="match status" value="1"/>
</dbReference>
<accession>A0ABT0ABX3</accession>
<name>A0ABT0ABX3_9SPHN</name>
<evidence type="ECO:0000313" key="2">
    <source>
        <dbReference type="EMBL" id="MCJ1960700.1"/>
    </source>
</evidence>
<dbReference type="RefSeq" id="WP_243799096.1">
    <property type="nucleotide sequence ID" value="NZ_JALHAT010000010.1"/>
</dbReference>
<sequence>MKARLALSALVFDLGALGALAIPARAQTETLGSTAPTVYPDDPEYRAQPIRLGGLSLTTNANVRLNYDSNIYAAPVERYDDVYADFSGEVRADSSPGPVTVTGGITGTVRRYGSRSTENSERWRLDTTVKWAPSRTSLYSLGASLQRAVEDRSDSEARTNPDRGPRRFDILATEFHLRTQPGRLLFDVQASATRFDALSSVDADRDFSAYNGQAAMGLRVGGTVFVTASAFVNRREFRLSRTPAGFERDTTTYGGQLGLNVEPGGLFEGRLGVGVFRYDPDEPTAPGRTGLSVSGALIYRPSRRTALLLDAFNGDVATFRTGAQGRTDTRFRITAEQEIRHDLFARLSGSFRRSKFVGTGISEDTASVSGEIEHVIARNLSLSLDAQFSKRTSERFAARFERFRAGFSLRARF</sequence>
<dbReference type="EMBL" id="JALHAT010000010">
    <property type="protein sequence ID" value="MCJ1960700.1"/>
    <property type="molecule type" value="Genomic_DNA"/>
</dbReference>
<dbReference type="Proteomes" id="UP001162802">
    <property type="component" value="Unassembled WGS sequence"/>
</dbReference>
<gene>
    <name evidence="2" type="ORF">MTR65_08415</name>
</gene>
<keyword evidence="1" id="KW-0732">Signal</keyword>
<evidence type="ECO:0000256" key="1">
    <source>
        <dbReference type="SAM" id="SignalP"/>
    </source>
</evidence>
<protein>
    <submittedName>
        <fullName evidence="2">Outer membrane beta-barrel protein</fullName>
    </submittedName>
</protein>
<reference evidence="2" key="1">
    <citation type="submission" date="2022-03" db="EMBL/GenBank/DDBJ databases">
        <title>Identification of a novel bacterium isolated from mangrove sediments.</title>
        <authorList>
            <person name="Pan X."/>
        </authorList>
    </citation>
    <scope>NUCLEOTIDE SEQUENCE</scope>
    <source>
        <strain evidence="2">B2637</strain>
    </source>
</reference>
<feature type="chain" id="PRO_5045286905" evidence="1">
    <location>
        <begin position="22"/>
        <end position="413"/>
    </location>
</feature>
<feature type="signal peptide" evidence="1">
    <location>
        <begin position="1"/>
        <end position="21"/>
    </location>
</feature>
<organism evidence="2 3">
    <name type="scientific">Novosphingobium mangrovi</name>
    <name type="common">ex Hu et al. 2023</name>
    <dbReference type="NCBI Taxonomy" id="2930094"/>
    <lineage>
        <taxon>Bacteria</taxon>
        <taxon>Pseudomonadati</taxon>
        <taxon>Pseudomonadota</taxon>
        <taxon>Alphaproteobacteria</taxon>
        <taxon>Sphingomonadales</taxon>
        <taxon>Sphingomonadaceae</taxon>
        <taxon>Novosphingobium</taxon>
    </lineage>
</organism>